<dbReference type="GO" id="GO:0005975">
    <property type="term" value="P:carbohydrate metabolic process"/>
    <property type="evidence" value="ECO:0007669"/>
    <property type="project" value="InterPro"/>
</dbReference>
<dbReference type="Pfam" id="PF16116">
    <property type="entry name" value="DUF4832"/>
    <property type="match status" value="1"/>
</dbReference>
<sequence>MRSKKLSIALTVFLLAGLFHIPGLSAQGAGGSGSRITPPFAGTPQEWESIAYDEAAAANGLLSLKALQTGDSLHVAVKGNSVSEGGVLYIDSDNDAYTGWSSGLWSNGGGIDYKVSDGGLYRYDSVDWTPVSPAALAYEEGFAEFGISLSELGLAASGKLRVGYVEDGASMLPEMGGAMLTVEAAAGGVPASEGRAIAVDGDPADWAGASPLAVTADGSTTIKANIYDRTLYMLIEGQVDTNEFADGLWEHILIDTDRNPATGSVSWAWANTLGADFLVQSGSLFKSSADGGWSWDDTGTAFDYARSGTGAGKVIEWAVPLEALGLEEPTSIHVAFLSNTLAAPDAAGDPAYVQVPLSIAVEADGDPSEWAGVEQLAASEGDSTKIYAHVSGGSLHMLIRGAIDTNEFADGIWEHILIDADRNPATGSVSWAWANTLGAEYLVQFGLLYESTADGGWAWNDTGTAFDYARAGTGADKIIEWSIPLSVLGLSDADGINVAFLSNTQAAPDTAGDPAAIALKATTAEIVVDGQEDDWADIAIGASPSGFVTKLRAVRDDRKLYTLVSGNQLNLDNDYFLDSDGNAATGYSSERWPDAGMDYKVSGGILYAYDEGEWEARGPVYTNVTSETAEMYLYLSDIGATANSGIKIGYVGRNALPLPLAGDSALAVDSTIAHPGGQGMFFPKESFEVLNNPYAGWVPWAKDKSKPDGESYAQPHSLVYAGVSWRELEPVRGQFDWAGVEEKYQFDFWAQSGKRVNLRIVLDLPTSDPAHLDIPDWLYDSLADEGDAGVWYNTVEIGAGFSPNYNSELLLEEHERLIAAVAERYNNDPRIAYIQLGSLGHWGEWHTWPAGSGVFPNLSVSDQYVGHYLAYFTDKKIGMRKPFPIANEHNLGLFNDVFGIKSSTNEWLGWSKNGWAGIGEFVDAGDDPAEKQAASAMPDFWKHSFSGGEFAEGNPAKWLRDDAIMETLRQTRESHTSWLGPAAPSDIPLGSELQRNIDAMHKLMGYRFVLEAAKLTGSAVPGGELNLSMLWNNKGVAPFYFDWPLELRLVDNNGQVAAKATAENSDIRQWLPGRTEASASLKLPGGLAAGSYALNVAILDPETGEPGIRLANEGREADGSYRIGQIQVAGSGSGSGGGGGGSVAPPPDEQHVDSPALSGENKLAIVISEGKSKVIVPLTVWSGKEQYALELHGDGFAAELPAELIAQLRELADGDSEAKLLFQFRQENGADWAAAGEKEHASLHELSRTLVFGLSLQKGSGERVELGEFAAPVRLELAQSVPSADAGALSGVYRFADGTISYEGGTFKDGRWTFEANASGTYAALLYDKRFADMPQSHWALDAVKRLAAKGIVKGATAETFAPAQPVTRAEFAAWIASALGLAETARTSFGDVDEGAWYRGHVSALQAAGILSGKADGRFEPNAYITREEIAVIVVRSLNYLDINLAQKNPSDSFADANLISDWALDAVRLLADAGYMRGYPDESFRPVKGATRAEAAQLLQYFLP</sequence>
<keyword evidence="6" id="KW-1185">Reference proteome</keyword>
<dbReference type="Proteomes" id="UP000267798">
    <property type="component" value="Unassembled WGS sequence"/>
</dbReference>
<dbReference type="EMBL" id="QXQB01000003">
    <property type="protein sequence ID" value="RJX38879.1"/>
    <property type="molecule type" value="Genomic_DNA"/>
</dbReference>
<dbReference type="GO" id="GO:0009341">
    <property type="term" value="C:beta-galactosidase complex"/>
    <property type="evidence" value="ECO:0007669"/>
    <property type="project" value="InterPro"/>
</dbReference>
<dbReference type="Pfam" id="PF02449">
    <property type="entry name" value="Glyco_hydro_42"/>
    <property type="match status" value="1"/>
</dbReference>
<dbReference type="InterPro" id="IPR001119">
    <property type="entry name" value="SLH_dom"/>
</dbReference>
<dbReference type="SUPFAM" id="SSF51445">
    <property type="entry name" value="(Trans)glycosidases"/>
    <property type="match status" value="1"/>
</dbReference>
<evidence type="ECO:0000256" key="2">
    <source>
        <dbReference type="ARBA" id="ARBA00023295"/>
    </source>
</evidence>
<dbReference type="PANTHER" id="PTHR43308:SF5">
    <property type="entry name" value="S-LAYER PROTEIN _ PEPTIDOGLYCAN ENDO-BETA-N-ACETYLGLUCOSAMINIDASE"/>
    <property type="match status" value="1"/>
</dbReference>
<proteinExistence type="predicted"/>
<evidence type="ECO:0000259" key="4">
    <source>
        <dbReference type="PROSITE" id="PS51272"/>
    </source>
</evidence>
<evidence type="ECO:0000256" key="1">
    <source>
        <dbReference type="ARBA" id="ARBA00022801"/>
    </source>
</evidence>
<feature type="domain" description="SLH" evidence="4">
    <location>
        <begin position="1452"/>
        <end position="1506"/>
    </location>
</feature>
<dbReference type="InterPro" id="IPR013529">
    <property type="entry name" value="Glyco_hydro_42_N"/>
</dbReference>
<dbReference type="GO" id="GO:0004565">
    <property type="term" value="F:beta-galactosidase activity"/>
    <property type="evidence" value="ECO:0007669"/>
    <property type="project" value="InterPro"/>
</dbReference>
<keyword evidence="1" id="KW-0378">Hydrolase</keyword>
<dbReference type="InterPro" id="IPR051465">
    <property type="entry name" value="Cell_Envelope_Struct_Comp"/>
</dbReference>
<feature type="region of interest" description="Disordered" evidence="3">
    <location>
        <begin position="1131"/>
        <end position="1155"/>
    </location>
</feature>
<comment type="caution">
    <text evidence="5">The sequence shown here is derived from an EMBL/GenBank/DDBJ whole genome shotgun (WGS) entry which is preliminary data.</text>
</comment>
<feature type="compositionally biased region" description="Gly residues" evidence="3">
    <location>
        <begin position="1131"/>
        <end position="1142"/>
    </location>
</feature>
<keyword evidence="2" id="KW-0326">Glycosidase</keyword>
<evidence type="ECO:0000313" key="5">
    <source>
        <dbReference type="EMBL" id="RJX38879.1"/>
    </source>
</evidence>
<dbReference type="RefSeq" id="WP_120111663.1">
    <property type="nucleotide sequence ID" value="NZ_QXQB01000003.1"/>
</dbReference>
<dbReference type="InterPro" id="IPR032267">
    <property type="entry name" value="DUF4832"/>
</dbReference>
<dbReference type="OrthoDB" id="9761426at2"/>
<reference evidence="5 6" key="1">
    <citation type="submission" date="2018-09" db="EMBL/GenBank/DDBJ databases">
        <title>Paenibacillus aracenensis nov. sp. isolated from a cave in southern Spain.</title>
        <authorList>
            <person name="Jurado V."/>
            <person name="Gutierrez-Patricio S."/>
            <person name="Gonzalez-Pimentel J.L."/>
            <person name="Miller A.Z."/>
            <person name="Laiz L."/>
            <person name="Saiz-Jimenez C."/>
        </authorList>
    </citation>
    <scope>NUCLEOTIDE SEQUENCE [LARGE SCALE GENOMIC DNA]</scope>
    <source>
        <strain evidence="5 6">JCM 19203</strain>
    </source>
</reference>
<name>A0A3A6PKM7_9BACL</name>
<organism evidence="5 6">
    <name type="scientific">Paenibacillus pinisoli</name>
    <dbReference type="NCBI Taxonomy" id="1276110"/>
    <lineage>
        <taxon>Bacteria</taxon>
        <taxon>Bacillati</taxon>
        <taxon>Bacillota</taxon>
        <taxon>Bacilli</taxon>
        <taxon>Bacillales</taxon>
        <taxon>Paenibacillaceae</taxon>
        <taxon>Paenibacillus</taxon>
    </lineage>
</organism>
<evidence type="ECO:0000256" key="3">
    <source>
        <dbReference type="SAM" id="MobiDB-lite"/>
    </source>
</evidence>
<dbReference type="Gene3D" id="3.20.20.80">
    <property type="entry name" value="Glycosidases"/>
    <property type="match status" value="1"/>
</dbReference>
<feature type="domain" description="SLH" evidence="4">
    <location>
        <begin position="1386"/>
        <end position="1449"/>
    </location>
</feature>
<dbReference type="InterPro" id="IPR017853">
    <property type="entry name" value="GH"/>
</dbReference>
<feature type="domain" description="SLH" evidence="4">
    <location>
        <begin position="1327"/>
        <end position="1385"/>
    </location>
</feature>
<dbReference type="Pfam" id="PF00395">
    <property type="entry name" value="SLH"/>
    <property type="match status" value="3"/>
</dbReference>
<protein>
    <submittedName>
        <fullName evidence="5">DUF4832 domain-containing protein</fullName>
    </submittedName>
</protein>
<evidence type="ECO:0000313" key="6">
    <source>
        <dbReference type="Proteomes" id="UP000267798"/>
    </source>
</evidence>
<gene>
    <name evidence="5" type="ORF">D3P09_15250</name>
</gene>
<accession>A0A3A6PKM7</accession>
<dbReference type="PROSITE" id="PS51272">
    <property type="entry name" value="SLH"/>
    <property type="match status" value="3"/>
</dbReference>
<dbReference type="PANTHER" id="PTHR43308">
    <property type="entry name" value="OUTER MEMBRANE PROTEIN ALPHA-RELATED"/>
    <property type="match status" value="1"/>
</dbReference>